<dbReference type="RefSeq" id="WP_142462827.1">
    <property type="nucleotide sequence ID" value="NZ_CABGGU010000147.1"/>
</dbReference>
<accession>A0A564K5Z9</accession>
<evidence type="ECO:0000313" key="1">
    <source>
        <dbReference type="EMBL" id="VUS65376.1"/>
    </source>
</evidence>
<dbReference type="InterPro" id="IPR003477">
    <property type="entry name" value="PemK-like"/>
</dbReference>
<name>A0A564K5Z9_9ENTR</name>
<dbReference type="InterPro" id="IPR011067">
    <property type="entry name" value="Plasmid_toxin/cell-grow_inhib"/>
</dbReference>
<dbReference type="Proteomes" id="UP000318370">
    <property type="component" value="Unassembled WGS sequence"/>
</dbReference>
<dbReference type="Gene3D" id="2.30.30.110">
    <property type="match status" value="1"/>
</dbReference>
<proteinExistence type="predicted"/>
<gene>
    <name evidence="1" type="primary">pemK_3</name>
    <name evidence="1" type="ORF">SB6408_00809</name>
</gene>
<reference evidence="1 2" key="1">
    <citation type="submission" date="2019-07" db="EMBL/GenBank/DDBJ databases">
        <authorList>
            <person name="Brisse S."/>
            <person name="Rodrigues C."/>
            <person name="Thorpe H."/>
        </authorList>
    </citation>
    <scope>NUCLEOTIDE SEQUENCE [LARGE SCALE GENOMIC DNA]</scope>
    <source>
        <strain evidence="1">SB6408</strain>
    </source>
</reference>
<organism evidence="1 2">
    <name type="scientific">Klebsiella spallanzanii</name>
    <dbReference type="NCBI Taxonomy" id="2587528"/>
    <lineage>
        <taxon>Bacteria</taxon>
        <taxon>Pseudomonadati</taxon>
        <taxon>Pseudomonadota</taxon>
        <taxon>Gammaproteobacteria</taxon>
        <taxon>Enterobacterales</taxon>
        <taxon>Enterobacteriaceae</taxon>
        <taxon>Klebsiella/Raoultella group</taxon>
        <taxon>Klebsiella</taxon>
    </lineage>
</organism>
<dbReference type="GO" id="GO:0003677">
    <property type="term" value="F:DNA binding"/>
    <property type="evidence" value="ECO:0007669"/>
    <property type="project" value="InterPro"/>
</dbReference>
<dbReference type="SUPFAM" id="SSF50118">
    <property type="entry name" value="Cell growth inhibitor/plasmid maintenance toxic component"/>
    <property type="match status" value="1"/>
</dbReference>
<dbReference type="GO" id="GO:0016075">
    <property type="term" value="P:rRNA catabolic process"/>
    <property type="evidence" value="ECO:0007669"/>
    <property type="project" value="TreeGrafter"/>
</dbReference>
<dbReference type="Pfam" id="PF02452">
    <property type="entry name" value="PemK_toxin"/>
    <property type="match status" value="1"/>
</dbReference>
<dbReference type="AlphaFoldDB" id="A0A564K5Z9"/>
<sequence>MVKARTPHRGEIWHFNPDPVAGHELSGPHYCIVVTDQALNRALKVAMCCPISTGANAARSEGVTVNVLPHDTDNGNLRGVVLCHQLKAVDLIARDAKFYAAADEALICEVVTKLVNLIDPQ</sequence>
<dbReference type="GO" id="GO:0006402">
    <property type="term" value="P:mRNA catabolic process"/>
    <property type="evidence" value="ECO:0007669"/>
    <property type="project" value="TreeGrafter"/>
</dbReference>
<evidence type="ECO:0000313" key="2">
    <source>
        <dbReference type="Proteomes" id="UP000318370"/>
    </source>
</evidence>
<dbReference type="PANTHER" id="PTHR33988">
    <property type="entry name" value="ENDORIBONUCLEASE MAZF-RELATED"/>
    <property type="match status" value="1"/>
</dbReference>
<dbReference type="GO" id="GO:0004521">
    <property type="term" value="F:RNA endonuclease activity"/>
    <property type="evidence" value="ECO:0007669"/>
    <property type="project" value="TreeGrafter"/>
</dbReference>
<dbReference type="PANTHER" id="PTHR33988:SF3">
    <property type="entry name" value="ENDORIBONUCLEASE TOXIN CHPB-RELATED"/>
    <property type="match status" value="1"/>
</dbReference>
<dbReference type="EMBL" id="CABGHF010000012">
    <property type="protein sequence ID" value="VUS65376.1"/>
    <property type="molecule type" value="Genomic_DNA"/>
</dbReference>
<protein>
    <submittedName>
        <fullName evidence="1">Endoribonuclease PemK</fullName>
    </submittedName>
</protein>